<dbReference type="SUPFAM" id="SSF56925">
    <property type="entry name" value="OMPA-like"/>
    <property type="match status" value="1"/>
</dbReference>
<sequence length="192" mass="20215">MLKKNLFVSLLLVAGLGIGASASAQVYVGGTVGQSKWNVDCNQSGVSCDKTTNSYKVIGGYNIDKNFAVEASYFSLGKVKANAAIGAVNASAEAKGTGFELAGVLKHDFTEQFGGFAKLGVARVSVDTKANVPSAFSFSEDTKSTQPVAGLGLTYKVSKEIALRGEFESRRVKIGDEKNTVNNFSVGVQYTF</sequence>
<evidence type="ECO:0000256" key="1">
    <source>
        <dbReference type="ARBA" id="ARBA00004442"/>
    </source>
</evidence>
<reference evidence="4 5" key="1">
    <citation type="submission" date="2021-04" db="EMBL/GenBank/DDBJ databases">
        <title>novel species isolated from subtropical streams in China.</title>
        <authorList>
            <person name="Lu H."/>
        </authorList>
    </citation>
    <scope>NUCLEOTIDE SEQUENCE [LARGE SCALE GENOMIC DNA]</scope>
    <source>
        <strain evidence="4 5">BYS107W</strain>
    </source>
</reference>
<evidence type="ECO:0000313" key="5">
    <source>
        <dbReference type="Proteomes" id="UP000680158"/>
    </source>
</evidence>
<dbReference type="EMBL" id="JAGSPM010000003">
    <property type="protein sequence ID" value="MBR7746159.1"/>
    <property type="molecule type" value="Genomic_DNA"/>
</dbReference>
<dbReference type="GO" id="GO:0009279">
    <property type="term" value="C:cell outer membrane"/>
    <property type="evidence" value="ECO:0007669"/>
    <property type="project" value="UniProtKB-SubCell"/>
</dbReference>
<feature type="signal peptide" evidence="2">
    <location>
        <begin position="1"/>
        <end position="24"/>
    </location>
</feature>
<proteinExistence type="predicted"/>
<dbReference type="Proteomes" id="UP000680158">
    <property type="component" value="Unassembled WGS sequence"/>
</dbReference>
<dbReference type="Pfam" id="PF01389">
    <property type="entry name" value="OmpA_membrane"/>
    <property type="match status" value="1"/>
</dbReference>
<dbReference type="AlphaFoldDB" id="A0A941DCF3"/>
<keyword evidence="2" id="KW-0732">Signal</keyword>
<evidence type="ECO:0000256" key="2">
    <source>
        <dbReference type="SAM" id="SignalP"/>
    </source>
</evidence>
<dbReference type="InterPro" id="IPR000498">
    <property type="entry name" value="OmpA-like_TM_dom"/>
</dbReference>
<comment type="caution">
    <text evidence="4">The sequence shown here is derived from an EMBL/GenBank/DDBJ whole genome shotgun (WGS) entry which is preliminary data.</text>
</comment>
<dbReference type="InterPro" id="IPR006315">
    <property type="entry name" value="OM_autotransptr_brl_dom"/>
</dbReference>
<organism evidence="4 5">
    <name type="scientific">Undibacterium baiyunense</name>
    <dbReference type="NCBI Taxonomy" id="2828731"/>
    <lineage>
        <taxon>Bacteria</taxon>
        <taxon>Pseudomonadati</taxon>
        <taxon>Pseudomonadota</taxon>
        <taxon>Betaproteobacteria</taxon>
        <taxon>Burkholderiales</taxon>
        <taxon>Oxalobacteraceae</taxon>
        <taxon>Undibacterium</taxon>
    </lineage>
</organism>
<evidence type="ECO:0000313" key="4">
    <source>
        <dbReference type="EMBL" id="MBR7746159.1"/>
    </source>
</evidence>
<dbReference type="RefSeq" id="WP_212683530.1">
    <property type="nucleotide sequence ID" value="NZ_JAGSPM010000003.1"/>
</dbReference>
<dbReference type="NCBIfam" id="TIGR01414">
    <property type="entry name" value="autotrans_barl"/>
    <property type="match status" value="1"/>
</dbReference>
<dbReference type="InterPro" id="IPR011250">
    <property type="entry name" value="OMP/PagP_B-barrel"/>
</dbReference>
<feature type="chain" id="PRO_5037933869" evidence="2">
    <location>
        <begin position="25"/>
        <end position="192"/>
    </location>
</feature>
<name>A0A941DCF3_9BURK</name>
<dbReference type="Gene3D" id="2.40.160.20">
    <property type="match status" value="1"/>
</dbReference>
<accession>A0A941DCF3</accession>
<gene>
    <name evidence="4" type="ORF">KDM92_06160</name>
</gene>
<comment type="subcellular location">
    <subcellularLocation>
        <location evidence="1">Cell outer membrane</location>
    </subcellularLocation>
</comment>
<evidence type="ECO:0000259" key="3">
    <source>
        <dbReference type="Pfam" id="PF01389"/>
    </source>
</evidence>
<protein>
    <submittedName>
        <fullName evidence="4">Outer membrane beta-barrel protein</fullName>
    </submittedName>
</protein>
<keyword evidence="5" id="KW-1185">Reference proteome</keyword>
<feature type="domain" description="Outer membrane protein OmpA-like transmembrane" evidence="3">
    <location>
        <begin position="23"/>
        <end position="190"/>
    </location>
</feature>